<name>Q0W8V2_METAR</name>
<dbReference type="eggNOG" id="arCOG12607">
    <property type="taxonomic scope" value="Archaea"/>
</dbReference>
<dbReference type="AlphaFoldDB" id="Q0W8V2"/>
<dbReference type="EMBL" id="AM114193">
    <property type="protein sequence ID" value="CAJ35191.1"/>
    <property type="molecule type" value="Genomic_DNA"/>
</dbReference>
<evidence type="ECO:0000313" key="2">
    <source>
        <dbReference type="EMBL" id="CAJ35191.1"/>
    </source>
</evidence>
<proteinExistence type="predicted"/>
<sequence length="89" mass="10148">MYGENMALTVNLGTPYEAIIENLIRKGYAGTQAEAIRHALAFYERYIEEEEVRLVNKGIEDAMARIESGQAKTSSLEEVRKRQARKRCP</sequence>
<organism evidence="2 3">
    <name type="scientific">Methanocella arvoryzae (strain DSM 22066 / NBRC 105507 / MRE50)</name>
    <dbReference type="NCBI Taxonomy" id="351160"/>
    <lineage>
        <taxon>Archaea</taxon>
        <taxon>Methanobacteriati</taxon>
        <taxon>Methanobacteriota</taxon>
        <taxon>Stenosarchaea group</taxon>
        <taxon>Methanomicrobia</taxon>
        <taxon>Methanocellales</taxon>
        <taxon>Methanocellaceae</taxon>
        <taxon>Methanocella</taxon>
    </lineage>
</organism>
<dbReference type="Proteomes" id="UP000000663">
    <property type="component" value="Chromosome"/>
</dbReference>
<keyword evidence="3" id="KW-1185">Reference proteome</keyword>
<evidence type="ECO:0008006" key="4">
    <source>
        <dbReference type="Google" id="ProtNLM"/>
    </source>
</evidence>
<evidence type="ECO:0000256" key="1">
    <source>
        <dbReference type="SAM" id="MobiDB-lite"/>
    </source>
</evidence>
<evidence type="ECO:0000313" key="3">
    <source>
        <dbReference type="Proteomes" id="UP000000663"/>
    </source>
</evidence>
<dbReference type="KEGG" id="rci:LRC188"/>
<protein>
    <recommendedName>
        <fullName evidence="4">Ribbon-helix-helix protein CopG domain-containing protein</fullName>
    </recommendedName>
</protein>
<gene>
    <name evidence="2" type="ORF">LRC188</name>
</gene>
<reference evidence="2 3" key="1">
    <citation type="journal article" date="2006" name="Science">
        <title>Genome of rice cluster I archaea -- the key methane producers in the rice rhizosphere.</title>
        <authorList>
            <person name="Erkel C."/>
            <person name="Kube M."/>
            <person name="Reinhardt R."/>
            <person name="Liesack W."/>
        </authorList>
    </citation>
    <scope>NUCLEOTIDE SEQUENCE [LARGE SCALE GENOMIC DNA]</scope>
    <source>
        <strain evidence="3">DSM 22066 / NBRC 105507 / MRE50</strain>
    </source>
</reference>
<accession>Q0W8V2</accession>
<feature type="region of interest" description="Disordered" evidence="1">
    <location>
        <begin position="69"/>
        <end position="89"/>
    </location>
</feature>